<keyword evidence="2" id="KW-1185">Reference proteome</keyword>
<dbReference type="EMBL" id="JAIWYP010000001">
    <property type="protein sequence ID" value="KAH3897116.1"/>
    <property type="molecule type" value="Genomic_DNA"/>
</dbReference>
<comment type="caution">
    <text evidence="1">The sequence shown here is derived from an EMBL/GenBank/DDBJ whole genome shotgun (WGS) entry which is preliminary data.</text>
</comment>
<organism evidence="1 2">
    <name type="scientific">Dreissena polymorpha</name>
    <name type="common">Zebra mussel</name>
    <name type="synonym">Mytilus polymorpha</name>
    <dbReference type="NCBI Taxonomy" id="45954"/>
    <lineage>
        <taxon>Eukaryota</taxon>
        <taxon>Metazoa</taxon>
        <taxon>Spiralia</taxon>
        <taxon>Lophotrochozoa</taxon>
        <taxon>Mollusca</taxon>
        <taxon>Bivalvia</taxon>
        <taxon>Autobranchia</taxon>
        <taxon>Heteroconchia</taxon>
        <taxon>Euheterodonta</taxon>
        <taxon>Imparidentia</taxon>
        <taxon>Neoheterodontei</taxon>
        <taxon>Myida</taxon>
        <taxon>Dreissenoidea</taxon>
        <taxon>Dreissenidae</taxon>
        <taxon>Dreissena</taxon>
    </lineage>
</organism>
<gene>
    <name evidence="1" type="ORF">DPMN_021301</name>
</gene>
<protein>
    <submittedName>
        <fullName evidence="1">Uncharacterized protein</fullName>
    </submittedName>
</protein>
<name>A0A9D4NMM1_DREPO</name>
<dbReference type="AlphaFoldDB" id="A0A9D4NMM1"/>
<accession>A0A9D4NMM1</accession>
<evidence type="ECO:0000313" key="1">
    <source>
        <dbReference type="EMBL" id="KAH3897116.1"/>
    </source>
</evidence>
<proteinExistence type="predicted"/>
<evidence type="ECO:0000313" key="2">
    <source>
        <dbReference type="Proteomes" id="UP000828390"/>
    </source>
</evidence>
<dbReference type="Proteomes" id="UP000828390">
    <property type="component" value="Unassembled WGS sequence"/>
</dbReference>
<reference evidence="1" key="1">
    <citation type="journal article" date="2019" name="bioRxiv">
        <title>The Genome of the Zebra Mussel, Dreissena polymorpha: A Resource for Invasive Species Research.</title>
        <authorList>
            <person name="McCartney M.A."/>
            <person name="Auch B."/>
            <person name="Kono T."/>
            <person name="Mallez S."/>
            <person name="Zhang Y."/>
            <person name="Obille A."/>
            <person name="Becker A."/>
            <person name="Abrahante J.E."/>
            <person name="Garbe J."/>
            <person name="Badalamenti J.P."/>
            <person name="Herman A."/>
            <person name="Mangelson H."/>
            <person name="Liachko I."/>
            <person name="Sullivan S."/>
            <person name="Sone E.D."/>
            <person name="Koren S."/>
            <person name="Silverstein K.A.T."/>
            <person name="Beckman K.B."/>
            <person name="Gohl D.M."/>
        </authorList>
    </citation>
    <scope>NUCLEOTIDE SEQUENCE</scope>
    <source>
        <strain evidence="1">Duluth1</strain>
        <tissue evidence="1">Whole animal</tissue>
    </source>
</reference>
<sequence>MRFERVHRSPSHPVTGKVRSVVAKFAFFKDREVVRRQWPELKGTPYNVFEQFPPEIQEKRRRLVPKMKEAKRDASEPGLRMIRCILMVDQ</sequence>
<reference evidence="1" key="2">
    <citation type="submission" date="2020-11" db="EMBL/GenBank/DDBJ databases">
        <authorList>
            <person name="McCartney M.A."/>
            <person name="Auch B."/>
            <person name="Kono T."/>
            <person name="Mallez S."/>
            <person name="Becker A."/>
            <person name="Gohl D.M."/>
            <person name="Silverstein K.A.T."/>
            <person name="Koren S."/>
            <person name="Bechman K.B."/>
            <person name="Herman A."/>
            <person name="Abrahante J.E."/>
            <person name="Garbe J."/>
        </authorList>
    </citation>
    <scope>NUCLEOTIDE SEQUENCE</scope>
    <source>
        <strain evidence="1">Duluth1</strain>
        <tissue evidence="1">Whole animal</tissue>
    </source>
</reference>